<dbReference type="GO" id="GO:0004066">
    <property type="term" value="F:asparagine synthase (glutamine-hydrolyzing) activity"/>
    <property type="evidence" value="ECO:0007669"/>
    <property type="project" value="InterPro"/>
</dbReference>
<protein>
    <recommendedName>
        <fullName evidence="1">Asparagine synthetase domain-containing protein</fullName>
    </recommendedName>
</protein>
<dbReference type="Proteomes" id="UP000287756">
    <property type="component" value="Chromosome"/>
</dbReference>
<reference evidence="2 3" key="1">
    <citation type="submission" date="2018-01" db="EMBL/GenBank/DDBJ databases">
        <title>The whole genome sequencing and assembly of Halobacillus litoralis ERB031 strain.</title>
        <authorList>
            <person name="Lee S.-J."/>
            <person name="Park M.-K."/>
            <person name="Kim J.-Y."/>
            <person name="Lee Y.-J."/>
            <person name="Yi H."/>
            <person name="Bahn Y.-S."/>
            <person name="Kim J.F."/>
            <person name="Lee D.-W."/>
        </authorList>
    </citation>
    <scope>NUCLEOTIDE SEQUENCE [LARGE SCALE GENOMIC DNA]</scope>
    <source>
        <strain evidence="2 3">ERB 031</strain>
    </source>
</reference>
<dbReference type="EMBL" id="CP026118">
    <property type="protein sequence ID" value="QAS52285.1"/>
    <property type="molecule type" value="Genomic_DNA"/>
</dbReference>
<feature type="domain" description="Asparagine synthetase" evidence="1">
    <location>
        <begin position="193"/>
        <end position="315"/>
    </location>
</feature>
<name>A0A410MCA1_9BACI</name>
<dbReference type="InterPro" id="IPR001962">
    <property type="entry name" value="Asn_synthase"/>
</dbReference>
<sequence>MKISINKTTGKWDADVKPSYIIDVTNNDSTLLLYGKPLLLDSSAFSPEKFSKLRNIKFTDLIPRLTGDCFFLETKNGEIINFAVDFYGHCRMYMNEISEDIFISNDLYSLPQQTDPDLDWFQIFYFLNWDHTWCGGTFYKKIHLLTPTKVYKLINNEVIEGYLKMPKPRYKNIKDAITEVLFALSGEGKAPLMMLSGGLDSMHIASIAKNNEVNLHYVTGEIKDLVLDDNLKDQSGVQKIAELYNLDINYIEVKIKDFYDKWQGKLDDLLPFEYKDGRLWIYMASYAQENGYEILMSGQNADAIYNYSYTNDTSIKEVFKMLIKSYFKPGKMTFSERLQKTGLNEYIMRLFSTDKILQKVLDHNHYSKFFKLIWKSINKDLPLTRENYIAHYAVKGNGYPKTIGLFVSEAANENGKKFYTEKLTSEFEKLIALYDKKTYKTGRELLLMSKLSGYCQGEDQRAITEACRLNGISSFQIYTSAPVLPQYNNLRLGIKDIFRPKYKTYREVNENGLMQERKSINKETNSKNTVNASQVWQIIYNILDHKLDFTECIIYATKAMDESGMVDIEELNSVMEKDIGIKMRVAWFGLSLKKMGNTC</sequence>
<accession>A0A410MCA1</accession>
<dbReference type="Gene3D" id="3.40.50.620">
    <property type="entry name" value="HUPs"/>
    <property type="match status" value="1"/>
</dbReference>
<dbReference type="GO" id="GO:0006529">
    <property type="term" value="P:asparagine biosynthetic process"/>
    <property type="evidence" value="ECO:0007669"/>
    <property type="project" value="InterPro"/>
</dbReference>
<dbReference type="AlphaFoldDB" id="A0A410MCA1"/>
<gene>
    <name evidence="2" type="ORF">HLI_08595</name>
</gene>
<dbReference type="RefSeq" id="WP_164908521.1">
    <property type="nucleotide sequence ID" value="NZ_CP026118.1"/>
</dbReference>
<organism evidence="2 3">
    <name type="scientific">Halobacillus litoralis</name>
    <dbReference type="NCBI Taxonomy" id="45668"/>
    <lineage>
        <taxon>Bacteria</taxon>
        <taxon>Bacillati</taxon>
        <taxon>Bacillota</taxon>
        <taxon>Bacilli</taxon>
        <taxon>Bacillales</taxon>
        <taxon>Bacillaceae</taxon>
        <taxon>Halobacillus</taxon>
    </lineage>
</organism>
<dbReference type="Pfam" id="PF00733">
    <property type="entry name" value="Asn_synthase"/>
    <property type="match status" value="1"/>
</dbReference>
<dbReference type="InterPro" id="IPR014729">
    <property type="entry name" value="Rossmann-like_a/b/a_fold"/>
</dbReference>
<evidence type="ECO:0000313" key="2">
    <source>
        <dbReference type="EMBL" id="QAS52285.1"/>
    </source>
</evidence>
<evidence type="ECO:0000313" key="3">
    <source>
        <dbReference type="Proteomes" id="UP000287756"/>
    </source>
</evidence>
<dbReference type="SUPFAM" id="SSF52402">
    <property type="entry name" value="Adenine nucleotide alpha hydrolases-like"/>
    <property type="match status" value="1"/>
</dbReference>
<dbReference type="KEGG" id="hli:HLI_08595"/>
<evidence type="ECO:0000259" key="1">
    <source>
        <dbReference type="Pfam" id="PF00733"/>
    </source>
</evidence>
<proteinExistence type="predicted"/>